<keyword evidence="9" id="KW-1185">Reference proteome</keyword>
<dbReference type="PANTHER" id="PTHR30636:SF3">
    <property type="entry name" value="UPF0701 PROTEIN YICC"/>
    <property type="match status" value="1"/>
</dbReference>
<accession>A0A560HI43</accession>
<feature type="domain" description="Endoribonuclease YicC-like C-terminal" evidence="7">
    <location>
        <begin position="212"/>
        <end position="325"/>
    </location>
</feature>
<keyword evidence="2" id="KW-0540">Nuclease</keyword>
<evidence type="ECO:0000313" key="8">
    <source>
        <dbReference type="EMBL" id="TWB46126.1"/>
    </source>
</evidence>
<name>A0A560HI43_9PROT</name>
<dbReference type="InterPro" id="IPR013551">
    <property type="entry name" value="YicC-like_C"/>
</dbReference>
<dbReference type="AlphaFoldDB" id="A0A560HI43"/>
<reference evidence="8 9" key="1">
    <citation type="submission" date="2019-06" db="EMBL/GenBank/DDBJ databases">
        <title>Genomic Encyclopedia of Type Strains, Phase IV (KMG-V): Genome sequencing to study the core and pangenomes of soil and plant-associated prokaryotes.</title>
        <authorList>
            <person name="Whitman W."/>
        </authorList>
    </citation>
    <scope>NUCLEOTIDE SEQUENCE [LARGE SCALE GENOMIC DNA]</scope>
    <source>
        <strain evidence="8 9">BR 11622</strain>
    </source>
</reference>
<gene>
    <name evidence="8" type="ORF">FBZ90_101461</name>
</gene>
<dbReference type="EMBL" id="VITR01000001">
    <property type="protein sequence ID" value="TWB46126.1"/>
    <property type="molecule type" value="Genomic_DNA"/>
</dbReference>
<organism evidence="8 9">
    <name type="scientific">Nitrospirillum amazonense</name>
    <dbReference type="NCBI Taxonomy" id="28077"/>
    <lineage>
        <taxon>Bacteria</taxon>
        <taxon>Pseudomonadati</taxon>
        <taxon>Pseudomonadota</taxon>
        <taxon>Alphaproteobacteria</taxon>
        <taxon>Rhodospirillales</taxon>
        <taxon>Azospirillaceae</taxon>
        <taxon>Nitrospirillum</taxon>
    </lineage>
</organism>
<evidence type="ECO:0000256" key="2">
    <source>
        <dbReference type="ARBA" id="ARBA00022722"/>
    </source>
</evidence>
<proteinExistence type="inferred from homology"/>
<evidence type="ECO:0000259" key="6">
    <source>
        <dbReference type="Pfam" id="PF03755"/>
    </source>
</evidence>
<evidence type="ECO:0000256" key="4">
    <source>
        <dbReference type="ARBA" id="ARBA00022801"/>
    </source>
</evidence>
<dbReference type="Pfam" id="PF03755">
    <property type="entry name" value="YicC-like_N"/>
    <property type="match status" value="1"/>
</dbReference>
<dbReference type="NCBIfam" id="TIGR00255">
    <property type="entry name" value="YicC/YloC family endoribonuclease"/>
    <property type="match status" value="1"/>
</dbReference>
<dbReference type="InterPro" id="IPR013527">
    <property type="entry name" value="YicC-like_N"/>
</dbReference>
<feature type="domain" description="Endoribonuclease YicC-like N-terminal" evidence="6">
    <location>
        <begin position="35"/>
        <end position="188"/>
    </location>
</feature>
<evidence type="ECO:0000256" key="1">
    <source>
        <dbReference type="ARBA" id="ARBA00001968"/>
    </source>
</evidence>
<comment type="caution">
    <text evidence="8">The sequence shown here is derived from an EMBL/GenBank/DDBJ whole genome shotgun (WGS) entry which is preliminary data.</text>
</comment>
<evidence type="ECO:0000256" key="5">
    <source>
        <dbReference type="ARBA" id="ARBA00035648"/>
    </source>
</evidence>
<comment type="cofactor">
    <cofactor evidence="1">
        <name>a divalent metal cation</name>
        <dbReference type="ChEBI" id="CHEBI:60240"/>
    </cofactor>
</comment>
<dbReference type="Pfam" id="PF08340">
    <property type="entry name" value="YicC-like_C"/>
    <property type="match status" value="1"/>
</dbReference>
<protein>
    <submittedName>
        <fullName evidence="8">Uncharacterized protein (TIGR00255 family)</fullName>
    </submittedName>
</protein>
<evidence type="ECO:0000256" key="3">
    <source>
        <dbReference type="ARBA" id="ARBA00022759"/>
    </source>
</evidence>
<dbReference type="GO" id="GO:0004521">
    <property type="term" value="F:RNA endonuclease activity"/>
    <property type="evidence" value="ECO:0007669"/>
    <property type="project" value="InterPro"/>
</dbReference>
<dbReference type="InterPro" id="IPR005229">
    <property type="entry name" value="YicC/YloC-like"/>
</dbReference>
<dbReference type="Proteomes" id="UP000315751">
    <property type="component" value="Unassembled WGS sequence"/>
</dbReference>
<sequence>MQHVSPLVQRQRVDASLSPFPYPGSYPLSKTAPLASMTGFARTEGALGGISWIVEVKSVNGRALDLRTRQPSGFDAIEALARTEVNRLIRRGNVTLNLTVNRATTTAPLRLNREFLAQVLELAREIEGAGAAPPRLDALLAIRGVIDTGEETEQPEERATLEAAMAKTVTQAIQALSTARLAEGARLAEVLAGHLHEIATLTEAAANTAALQPAALRDKLKTQVQALLEAVPALPEERLAQEAALLIAKADVREELDRLRAHIAQARDMLAEGAAVGRRLDFLCQEFNREANTLCSKSADVELTRIGLSLKATIEQFREQVQNIE</sequence>
<evidence type="ECO:0000313" key="9">
    <source>
        <dbReference type="Proteomes" id="UP000315751"/>
    </source>
</evidence>
<comment type="similarity">
    <text evidence="5">Belongs to the YicC/YloC family.</text>
</comment>
<keyword evidence="4" id="KW-0378">Hydrolase</keyword>
<keyword evidence="3" id="KW-0255">Endonuclease</keyword>
<evidence type="ECO:0000259" key="7">
    <source>
        <dbReference type="Pfam" id="PF08340"/>
    </source>
</evidence>
<dbReference type="GO" id="GO:0016787">
    <property type="term" value="F:hydrolase activity"/>
    <property type="evidence" value="ECO:0007669"/>
    <property type="project" value="UniProtKB-KW"/>
</dbReference>
<dbReference type="PANTHER" id="PTHR30636">
    <property type="entry name" value="UPF0701 PROTEIN YICC"/>
    <property type="match status" value="1"/>
</dbReference>